<feature type="region of interest" description="Disordered" evidence="1">
    <location>
        <begin position="285"/>
        <end position="311"/>
    </location>
</feature>
<feature type="region of interest" description="Disordered" evidence="1">
    <location>
        <begin position="81"/>
        <end position="116"/>
    </location>
</feature>
<proteinExistence type="predicted"/>
<evidence type="ECO:0000313" key="5">
    <source>
        <dbReference type="Proteomes" id="UP000030693"/>
    </source>
</evidence>
<dbReference type="SUPFAM" id="SSF49329">
    <property type="entry name" value="Cu,Zn superoxide dismutase-like"/>
    <property type="match status" value="1"/>
</dbReference>
<accession>A0A058YZC9</accession>
<reference evidence="4" key="1">
    <citation type="submission" date="2013-04" db="EMBL/GenBank/DDBJ databases">
        <title>The Genome Sequence of Fonticula alba ATCC 38817.</title>
        <authorList>
            <consortium name="The Broad Institute Genomics Platform"/>
            <person name="Russ C."/>
            <person name="Cuomo C."/>
            <person name="Burger G."/>
            <person name="Gray M.W."/>
            <person name="Holland P.W.H."/>
            <person name="King N."/>
            <person name="Lang F.B.F."/>
            <person name="Roger A.J."/>
            <person name="Ruiz-Trillo I."/>
            <person name="Brown M."/>
            <person name="Walker B."/>
            <person name="Young S."/>
            <person name="Zeng Q."/>
            <person name="Gargeya S."/>
            <person name="Fitzgerald M."/>
            <person name="Haas B."/>
            <person name="Abouelleil A."/>
            <person name="Allen A.W."/>
            <person name="Alvarado L."/>
            <person name="Arachchi H.M."/>
            <person name="Berlin A.M."/>
            <person name="Chapman S.B."/>
            <person name="Gainer-Dewar J."/>
            <person name="Goldberg J."/>
            <person name="Griggs A."/>
            <person name="Gujja S."/>
            <person name="Hansen M."/>
            <person name="Howarth C."/>
            <person name="Imamovic A."/>
            <person name="Ireland A."/>
            <person name="Larimer J."/>
            <person name="McCowan C."/>
            <person name="Murphy C."/>
            <person name="Pearson M."/>
            <person name="Poon T.W."/>
            <person name="Priest M."/>
            <person name="Roberts A."/>
            <person name="Saif S."/>
            <person name="Shea T."/>
            <person name="Sisk P."/>
            <person name="Sykes S."/>
            <person name="Wortman J."/>
            <person name="Nusbaum C."/>
            <person name="Birren B."/>
        </authorList>
    </citation>
    <scope>NUCLEOTIDE SEQUENCE [LARGE SCALE GENOMIC DNA]</scope>
    <source>
        <strain evidence="4">ATCC 38817</strain>
    </source>
</reference>
<dbReference type="Gene3D" id="2.60.40.200">
    <property type="entry name" value="Superoxide dismutase, copper/zinc binding domain"/>
    <property type="match status" value="1"/>
</dbReference>
<dbReference type="AlphaFoldDB" id="A0A058YZC9"/>
<dbReference type="RefSeq" id="XP_009498261.1">
    <property type="nucleotide sequence ID" value="XM_009499986.1"/>
</dbReference>
<evidence type="ECO:0000256" key="1">
    <source>
        <dbReference type="SAM" id="MobiDB-lite"/>
    </source>
</evidence>
<feature type="compositionally biased region" description="Acidic residues" evidence="1">
    <location>
        <begin position="578"/>
        <end position="593"/>
    </location>
</feature>
<organism evidence="4">
    <name type="scientific">Fonticula alba</name>
    <name type="common">Slime mold</name>
    <dbReference type="NCBI Taxonomy" id="691883"/>
    <lineage>
        <taxon>Eukaryota</taxon>
        <taxon>Rotosphaerida</taxon>
        <taxon>Fonticulaceae</taxon>
        <taxon>Fonticula</taxon>
    </lineage>
</organism>
<dbReference type="InterPro" id="IPR001424">
    <property type="entry name" value="SOD_Cu_Zn_dom"/>
</dbReference>
<dbReference type="GO" id="GO:0005507">
    <property type="term" value="F:copper ion binding"/>
    <property type="evidence" value="ECO:0007669"/>
    <property type="project" value="InterPro"/>
</dbReference>
<feature type="domain" description="Superoxide dismutase copper/zinc binding" evidence="3">
    <location>
        <begin position="139"/>
        <end position="273"/>
    </location>
</feature>
<name>A0A058YZC9_FONAL</name>
<gene>
    <name evidence="4" type="ORF">H696_06238</name>
</gene>
<dbReference type="GO" id="GO:0006801">
    <property type="term" value="P:superoxide metabolic process"/>
    <property type="evidence" value="ECO:0007669"/>
    <property type="project" value="InterPro"/>
</dbReference>
<evidence type="ECO:0000259" key="3">
    <source>
        <dbReference type="Pfam" id="PF00080"/>
    </source>
</evidence>
<protein>
    <recommendedName>
        <fullName evidence="3">Superoxide dismutase copper/zinc binding domain-containing protein</fullName>
    </recommendedName>
</protein>
<feature type="compositionally biased region" description="Polar residues" evidence="1">
    <location>
        <begin position="529"/>
        <end position="550"/>
    </location>
</feature>
<dbReference type="Proteomes" id="UP000030693">
    <property type="component" value="Unassembled WGS sequence"/>
</dbReference>
<sequence length="930" mass="102631">MPQASPAGRLGAALCLLLSACLLAIAHAASNEPTEYGIPQSRLTQLALADAEKDAKPESGLPLPFALLALHARHLDRQRSWASHARHARDDDDDEEEEEEDDEEEEEEDKDFPLERFVDPTKPAGFAVLTRTSACPHCNGTIEFWDNGDHVAAAIDVRITVFPIGTELSLHLHTYGDLRGVFTGDENVANPRARSVGPFFRTIPLQGPDNMENELAMCNGTLEEHVGDFGHITIDSTGRAKTVLKSRTASLDPNSPNYIIGRSVVLYDRRVDCPTRPNFMTQLGRDRWERQGRENDPLGPAADSSYDDGSDALAAGWPEYAELQSPAYSDPEVERAFFEEMTVQEARSSREAARTYAGRLRVPQRGPARAHPGRIALAGVIGLENSPTVHSVPGTVEVADPPPFKVQHAVAVTSWDTAKIAHMVESMKPRTEPAPKYEKRWPSFFLDKEPSPNGIAYFDILPGSEVSPEGSAREEFLRVRMHHRNLRPKNLYAASVHTFGDIYSGGAIFAGDIFLPASLEGTLARKPTGVSSHSGESTSLLPNAPVSPTTFPFEEGEAIHAPAAGVRQRRQENREDREDREDQEDREDDDEEREMQICRFVGPFIRKPGDLGRMVSSATGTITANLTLPTTLGAPETTGIGGLTIFDRGDRSILGRAYGLRLTLKPLSPDWYYYFDEEYYYDEEYYFPEDDEEDSEEDGYDYGAIGTRPAGSGPGKRARRWAQADAHSDSHEGENPLLDRSQAEDYDYQGAEDEGAAGPAGSEATVYRYSDPWINLAEADETHPSQVIPPKSPYARWEWALPKRKPPVIVPCPRPYQPMRDHEMVVHLGVIGVRNPYWPEPVPIGEQDEDGNITYEETDLDRGTDPPGRPMPEGGPKLGTKPRDTNASDQDQALPERRPNGASGWLPAGVTLLAAMRLAMATATALLIWA</sequence>
<dbReference type="EMBL" id="KB932235">
    <property type="protein sequence ID" value="KCV67339.1"/>
    <property type="molecule type" value="Genomic_DNA"/>
</dbReference>
<evidence type="ECO:0000313" key="4">
    <source>
        <dbReference type="EMBL" id="KCV67339.1"/>
    </source>
</evidence>
<dbReference type="PANTHER" id="PTHR10003">
    <property type="entry name" value="SUPEROXIDE DISMUTASE CU-ZN -RELATED"/>
    <property type="match status" value="1"/>
</dbReference>
<dbReference type="InterPro" id="IPR024134">
    <property type="entry name" value="SOD_Cu/Zn_/chaperone"/>
</dbReference>
<keyword evidence="5" id="KW-1185">Reference proteome</keyword>
<feature type="signal peptide" evidence="2">
    <location>
        <begin position="1"/>
        <end position="28"/>
    </location>
</feature>
<feature type="compositionally biased region" description="Basic and acidic residues" evidence="1">
    <location>
        <begin position="285"/>
        <end position="296"/>
    </location>
</feature>
<feature type="chain" id="PRO_5001565888" description="Superoxide dismutase copper/zinc binding domain-containing protein" evidence="2">
    <location>
        <begin position="29"/>
        <end position="930"/>
    </location>
</feature>
<feature type="region of interest" description="Disordered" evidence="1">
    <location>
        <begin position="856"/>
        <end position="905"/>
    </location>
</feature>
<dbReference type="GeneID" id="20530963"/>
<dbReference type="InterPro" id="IPR036423">
    <property type="entry name" value="SOD-like_Cu/Zn_dom_sf"/>
</dbReference>
<keyword evidence="2" id="KW-0732">Signal</keyword>
<evidence type="ECO:0000256" key="2">
    <source>
        <dbReference type="SAM" id="SignalP"/>
    </source>
</evidence>
<feature type="compositionally biased region" description="Acidic residues" evidence="1">
    <location>
        <begin position="690"/>
        <end position="700"/>
    </location>
</feature>
<dbReference type="Pfam" id="PF00080">
    <property type="entry name" value="Sod_Cu"/>
    <property type="match status" value="1"/>
</dbReference>
<feature type="region of interest" description="Disordered" evidence="1">
    <location>
        <begin position="690"/>
        <end position="740"/>
    </location>
</feature>
<feature type="compositionally biased region" description="Acidic residues" evidence="1">
    <location>
        <begin position="91"/>
        <end position="110"/>
    </location>
</feature>
<feature type="region of interest" description="Disordered" evidence="1">
    <location>
        <begin position="525"/>
        <end position="594"/>
    </location>
</feature>